<evidence type="ECO:0000313" key="3">
    <source>
        <dbReference type="Proteomes" id="UP000291343"/>
    </source>
</evidence>
<keyword evidence="1" id="KW-1133">Transmembrane helix</keyword>
<comment type="caution">
    <text evidence="2">The sequence shown here is derived from an EMBL/GenBank/DDBJ whole genome shotgun (WGS) entry which is preliminary data.</text>
</comment>
<sequence>MYHKFLSFSTLSVIINILLNLINLSEGGMICRQVEFGVIEILHCPNTGNIDLSYCCINNGRVSCCSYEDYKERHSGPSFSTLVALGVSHMILLPALVYYWYKRRRREQQKQEEG</sequence>
<dbReference type="Proteomes" id="UP000291343">
    <property type="component" value="Unassembled WGS sequence"/>
</dbReference>
<keyword evidence="1" id="KW-0472">Membrane</keyword>
<feature type="transmembrane region" description="Helical" evidence="1">
    <location>
        <begin position="5"/>
        <end position="22"/>
    </location>
</feature>
<name>A0A482X5Q2_LAOST</name>
<feature type="transmembrane region" description="Helical" evidence="1">
    <location>
        <begin position="79"/>
        <end position="101"/>
    </location>
</feature>
<organism evidence="2 3">
    <name type="scientific">Laodelphax striatellus</name>
    <name type="common">Small brown planthopper</name>
    <name type="synonym">Delphax striatella</name>
    <dbReference type="NCBI Taxonomy" id="195883"/>
    <lineage>
        <taxon>Eukaryota</taxon>
        <taxon>Metazoa</taxon>
        <taxon>Ecdysozoa</taxon>
        <taxon>Arthropoda</taxon>
        <taxon>Hexapoda</taxon>
        <taxon>Insecta</taxon>
        <taxon>Pterygota</taxon>
        <taxon>Neoptera</taxon>
        <taxon>Paraneoptera</taxon>
        <taxon>Hemiptera</taxon>
        <taxon>Auchenorrhyncha</taxon>
        <taxon>Fulgoroidea</taxon>
        <taxon>Delphacidae</taxon>
        <taxon>Criomorphinae</taxon>
        <taxon>Laodelphax</taxon>
    </lineage>
</organism>
<accession>A0A482X5Q2</accession>
<dbReference type="OrthoDB" id="8197238at2759"/>
<dbReference type="AlphaFoldDB" id="A0A482X5Q2"/>
<evidence type="ECO:0000313" key="2">
    <source>
        <dbReference type="EMBL" id="RZF40611.1"/>
    </source>
</evidence>
<proteinExistence type="predicted"/>
<dbReference type="EMBL" id="QKKF02018119">
    <property type="protein sequence ID" value="RZF40611.1"/>
    <property type="molecule type" value="Genomic_DNA"/>
</dbReference>
<evidence type="ECO:0000256" key="1">
    <source>
        <dbReference type="SAM" id="Phobius"/>
    </source>
</evidence>
<keyword evidence="1" id="KW-0812">Transmembrane</keyword>
<reference evidence="2 3" key="1">
    <citation type="journal article" date="2017" name="Gigascience">
        <title>Genome sequence of the small brown planthopper, Laodelphax striatellus.</title>
        <authorList>
            <person name="Zhu J."/>
            <person name="Jiang F."/>
            <person name="Wang X."/>
            <person name="Yang P."/>
            <person name="Bao Y."/>
            <person name="Zhao W."/>
            <person name="Wang W."/>
            <person name="Lu H."/>
            <person name="Wang Q."/>
            <person name="Cui N."/>
            <person name="Li J."/>
            <person name="Chen X."/>
            <person name="Luo L."/>
            <person name="Yu J."/>
            <person name="Kang L."/>
            <person name="Cui F."/>
        </authorList>
    </citation>
    <scope>NUCLEOTIDE SEQUENCE [LARGE SCALE GENOMIC DNA]</scope>
    <source>
        <strain evidence="2">Lst14</strain>
    </source>
</reference>
<keyword evidence="3" id="KW-1185">Reference proteome</keyword>
<gene>
    <name evidence="2" type="ORF">LSTR_LSTR007494</name>
</gene>
<protein>
    <submittedName>
        <fullName evidence="2">Uncharacterized protein</fullName>
    </submittedName>
</protein>
<dbReference type="InParanoid" id="A0A482X5Q2"/>